<dbReference type="PROSITE" id="PS01313">
    <property type="entry name" value="LIPB"/>
    <property type="match status" value="1"/>
</dbReference>
<dbReference type="Gene3D" id="3.30.930.10">
    <property type="entry name" value="Bira Bifunctional Protein, Domain 2"/>
    <property type="match status" value="1"/>
</dbReference>
<evidence type="ECO:0000256" key="1">
    <source>
        <dbReference type="ARBA" id="ARBA00004821"/>
    </source>
</evidence>
<dbReference type="Proteomes" id="UP001422074">
    <property type="component" value="Unassembled WGS sequence"/>
</dbReference>
<dbReference type="InterPro" id="IPR000544">
    <property type="entry name" value="Octanoyltransferase"/>
</dbReference>
<name>A0ABU9X478_9MICC</name>
<evidence type="ECO:0000256" key="5">
    <source>
        <dbReference type="HAMAP-Rule" id="MF_00013"/>
    </source>
</evidence>
<dbReference type="Pfam" id="PF21948">
    <property type="entry name" value="LplA-B_cat"/>
    <property type="match status" value="1"/>
</dbReference>
<proteinExistence type="inferred from homology"/>
<dbReference type="InterPro" id="IPR004143">
    <property type="entry name" value="BPL_LPL_catalytic"/>
</dbReference>
<keyword evidence="5" id="KW-0963">Cytoplasm</keyword>
<dbReference type="HAMAP" id="MF_00013">
    <property type="entry name" value="LipB"/>
    <property type="match status" value="1"/>
</dbReference>
<dbReference type="InterPro" id="IPR045864">
    <property type="entry name" value="aa-tRNA-synth_II/BPL/LPL"/>
</dbReference>
<dbReference type="EMBL" id="JBDFRB010000016">
    <property type="protein sequence ID" value="MEN2745639.1"/>
    <property type="molecule type" value="Genomic_DNA"/>
</dbReference>
<evidence type="ECO:0000256" key="4">
    <source>
        <dbReference type="ARBA" id="ARBA00024732"/>
    </source>
</evidence>
<feature type="domain" description="BPL/LPL catalytic" evidence="7">
    <location>
        <begin position="77"/>
        <end position="257"/>
    </location>
</feature>
<protein>
    <recommendedName>
        <fullName evidence="5">Octanoyltransferase</fullName>
        <ecNumber evidence="5">2.3.1.181</ecNumber>
    </recommendedName>
    <alternativeName>
        <fullName evidence="5">Lipoate-protein ligase B</fullName>
    </alternativeName>
    <alternativeName>
        <fullName evidence="5">Lipoyl/octanoyl transferase</fullName>
    </alternativeName>
    <alternativeName>
        <fullName evidence="5">Octanoyl-[acyl-carrier-protein]-protein N-octanoyltransferase</fullName>
    </alternativeName>
</protein>
<evidence type="ECO:0000259" key="7">
    <source>
        <dbReference type="PROSITE" id="PS51733"/>
    </source>
</evidence>
<keyword evidence="3 5" id="KW-0012">Acyltransferase</keyword>
<feature type="region of interest" description="Disordered" evidence="6">
    <location>
        <begin position="1"/>
        <end position="25"/>
    </location>
</feature>
<evidence type="ECO:0000256" key="3">
    <source>
        <dbReference type="ARBA" id="ARBA00023315"/>
    </source>
</evidence>
<dbReference type="PROSITE" id="PS51733">
    <property type="entry name" value="BPL_LPL_CATALYTIC"/>
    <property type="match status" value="1"/>
</dbReference>
<evidence type="ECO:0000256" key="2">
    <source>
        <dbReference type="ARBA" id="ARBA00022679"/>
    </source>
</evidence>
<feature type="compositionally biased region" description="Basic residues" evidence="6">
    <location>
        <begin position="1"/>
        <end position="10"/>
    </location>
</feature>
<comment type="subcellular location">
    <subcellularLocation>
        <location evidence="5">Cytoplasm</location>
    </subcellularLocation>
</comment>
<dbReference type="PANTHER" id="PTHR10993:SF7">
    <property type="entry name" value="LIPOYLTRANSFERASE 2, MITOCHONDRIAL-RELATED"/>
    <property type="match status" value="1"/>
</dbReference>
<evidence type="ECO:0000256" key="6">
    <source>
        <dbReference type="SAM" id="MobiDB-lite"/>
    </source>
</evidence>
<comment type="miscellaneous">
    <text evidence="5">In the reaction, the free carboxyl group of octanoic acid is attached via an amide linkage to the epsilon-amino group of a specific lysine residue of lipoyl domains of lipoate-dependent enzymes.</text>
</comment>
<dbReference type="GO" id="GO:0033819">
    <property type="term" value="F:lipoyl(octanoyl) transferase activity"/>
    <property type="evidence" value="ECO:0007669"/>
    <property type="project" value="UniProtKB-EC"/>
</dbReference>
<comment type="similarity">
    <text evidence="5">Belongs to the LipB family.</text>
</comment>
<gene>
    <name evidence="5 8" type="primary">lipB</name>
    <name evidence="8" type="ORF">ABCQ75_14015</name>
</gene>
<keyword evidence="9" id="KW-1185">Reference proteome</keyword>
<feature type="site" description="Lowers pKa of active site Cys" evidence="5">
    <location>
        <position position="184"/>
    </location>
</feature>
<organism evidence="8 9">
    <name type="scientific">Sinomonas halotolerans</name>
    <dbReference type="NCBI Taxonomy" id="1644133"/>
    <lineage>
        <taxon>Bacteria</taxon>
        <taxon>Bacillati</taxon>
        <taxon>Actinomycetota</taxon>
        <taxon>Actinomycetes</taxon>
        <taxon>Micrococcales</taxon>
        <taxon>Micrococcaceae</taxon>
        <taxon>Sinomonas</taxon>
    </lineage>
</organism>
<comment type="catalytic activity">
    <reaction evidence="5">
        <text>octanoyl-[ACP] + L-lysyl-[protein] = N(6)-octanoyl-L-lysyl-[protein] + holo-[ACP] + H(+)</text>
        <dbReference type="Rhea" id="RHEA:17665"/>
        <dbReference type="Rhea" id="RHEA-COMP:9636"/>
        <dbReference type="Rhea" id="RHEA-COMP:9685"/>
        <dbReference type="Rhea" id="RHEA-COMP:9752"/>
        <dbReference type="Rhea" id="RHEA-COMP:9928"/>
        <dbReference type="ChEBI" id="CHEBI:15378"/>
        <dbReference type="ChEBI" id="CHEBI:29969"/>
        <dbReference type="ChEBI" id="CHEBI:64479"/>
        <dbReference type="ChEBI" id="CHEBI:78463"/>
        <dbReference type="ChEBI" id="CHEBI:78809"/>
        <dbReference type="EC" id="2.3.1.181"/>
    </reaction>
</comment>
<feature type="binding site" evidence="5">
    <location>
        <begin position="115"/>
        <end position="122"/>
    </location>
    <ligand>
        <name>substrate</name>
    </ligand>
</feature>
<comment type="pathway">
    <text evidence="1 5">Protein modification; protein lipoylation via endogenous pathway; protein N(6)-(lipoyl)lysine from octanoyl-[acyl-carrier-protein]: step 1/2.</text>
</comment>
<sequence length="269" mass="28950">MAHVYRRSRNGLRSYPQAGPQAPSATLDTRLRRRHAARVKLVGMTLAFTHLGFAPDFVDYEAGLEAQRSLHTAVVARTAPSTVLLLEHAAVYTAGKRTEDHERPLDGTPVVPVDRGGKLTWHGPGQLVGYPIVRLAQPRGIRAYVELLEEVMITVISEYGIKAEHVDGRSGVWVRADENGPDRKIAAIGISVHEGVTGHGFAINCNNSLEPYAQIIACGITDAGTTTISAECGRDVSPSDIAGRISQELARRAGEFVADDSRATEGALV</sequence>
<evidence type="ECO:0000313" key="8">
    <source>
        <dbReference type="EMBL" id="MEN2745639.1"/>
    </source>
</evidence>
<comment type="caution">
    <text evidence="8">The sequence shown here is derived from an EMBL/GenBank/DDBJ whole genome shotgun (WGS) entry which is preliminary data.</text>
</comment>
<feature type="active site" description="Acyl-thioester intermediate" evidence="5">
    <location>
        <position position="218"/>
    </location>
</feature>
<dbReference type="NCBIfam" id="NF010925">
    <property type="entry name" value="PRK14345.1"/>
    <property type="match status" value="1"/>
</dbReference>
<keyword evidence="2 5" id="KW-0808">Transferase</keyword>
<evidence type="ECO:0000313" key="9">
    <source>
        <dbReference type="Proteomes" id="UP001422074"/>
    </source>
</evidence>
<dbReference type="EC" id="2.3.1.181" evidence="5"/>
<feature type="binding site" evidence="5">
    <location>
        <begin position="200"/>
        <end position="202"/>
    </location>
    <ligand>
        <name>substrate</name>
    </ligand>
</feature>
<dbReference type="InterPro" id="IPR020605">
    <property type="entry name" value="Octanoyltransferase_CS"/>
</dbReference>
<reference evidence="8 9" key="1">
    <citation type="submission" date="2024-05" db="EMBL/GenBank/DDBJ databases">
        <title>Sinomonas sp. nov., isolated from a waste landfill.</title>
        <authorList>
            <person name="Zhao Y."/>
        </authorList>
    </citation>
    <scope>NUCLEOTIDE SEQUENCE [LARGE SCALE GENOMIC DNA]</scope>
    <source>
        <strain evidence="8 9">CCTCC AB2014300</strain>
    </source>
</reference>
<dbReference type="SUPFAM" id="SSF55681">
    <property type="entry name" value="Class II aaRS and biotin synthetases"/>
    <property type="match status" value="1"/>
</dbReference>
<dbReference type="CDD" id="cd16444">
    <property type="entry name" value="LipB"/>
    <property type="match status" value="1"/>
</dbReference>
<accession>A0ABU9X478</accession>
<comment type="function">
    <text evidence="4 5">Catalyzes the transfer of endogenously produced octanoic acid from octanoyl-acyl-carrier-protein onto the lipoyl domains of lipoate-dependent enzymes. Lipoyl-ACP can also act as a substrate although octanoyl-ACP is likely to be the physiological substrate.</text>
</comment>
<dbReference type="NCBIfam" id="TIGR00214">
    <property type="entry name" value="lipB"/>
    <property type="match status" value="1"/>
</dbReference>
<feature type="binding site" evidence="5">
    <location>
        <begin position="187"/>
        <end position="189"/>
    </location>
    <ligand>
        <name>substrate</name>
    </ligand>
</feature>
<dbReference type="PANTHER" id="PTHR10993">
    <property type="entry name" value="OCTANOYLTRANSFERASE"/>
    <property type="match status" value="1"/>
</dbReference>